<gene>
    <name evidence="3" type="ORF">EJ04DRAFT_525271</name>
</gene>
<sequence length="386" mass="42214">MSESSRLQNIKTQQRRPRSCSPTKKSPQYRNTVLKPANILVDVVHVLPPDIESLLPFDLRNILDPPSLVSKHTCHNAGELAERIRQLAAVYRDESRELAGIPGSEPEYRTHLYSDVVEKLARTQTWRRTLSANCSDKLRHASLKPSNPNPNPVWSLPSSTWTPLLPNPVAAKALGDASPETSHNSLDSSVVRVRLNSSPFNFVCPPPSIEPSESSTASEPDGTLSTPKPEITVEISRDAFTGSHAGLLEYWQANEMVLSDPHATQGDIRFPFLIFEAKGLVTNGNLIGAQNQAAGGGACAIRLLESLAAQDTGTGLPRIVFSVTTEAPYMNSGFIIDRQERGGRRWIVTAVEFVAALASIYCWGVDVFYPQIKQSMDGILNAMHAA</sequence>
<evidence type="ECO:0000313" key="3">
    <source>
        <dbReference type="EMBL" id="KAF2732463.1"/>
    </source>
</evidence>
<proteinExistence type="predicted"/>
<dbReference type="AlphaFoldDB" id="A0A9P4V0W8"/>
<feature type="compositionally biased region" description="Low complexity" evidence="1">
    <location>
        <begin position="210"/>
        <end position="220"/>
    </location>
</feature>
<dbReference type="Proteomes" id="UP000799444">
    <property type="component" value="Unassembled WGS sequence"/>
</dbReference>
<dbReference type="EMBL" id="ML996176">
    <property type="protein sequence ID" value="KAF2732463.1"/>
    <property type="molecule type" value="Genomic_DNA"/>
</dbReference>
<comment type="caution">
    <text evidence="3">The sequence shown here is derived from an EMBL/GenBank/DDBJ whole genome shotgun (WGS) entry which is preliminary data.</text>
</comment>
<feature type="compositionally biased region" description="Polar residues" evidence="1">
    <location>
        <begin position="1"/>
        <end position="12"/>
    </location>
</feature>
<accession>A0A9P4V0W8</accession>
<feature type="domain" description="DUF7924" evidence="2">
    <location>
        <begin position="217"/>
        <end position="308"/>
    </location>
</feature>
<dbReference type="InterPro" id="IPR057684">
    <property type="entry name" value="DUF7924"/>
</dbReference>
<dbReference type="OrthoDB" id="5372703at2759"/>
<evidence type="ECO:0000259" key="2">
    <source>
        <dbReference type="Pfam" id="PF25545"/>
    </source>
</evidence>
<feature type="region of interest" description="Disordered" evidence="1">
    <location>
        <begin position="1"/>
        <end position="29"/>
    </location>
</feature>
<feature type="region of interest" description="Disordered" evidence="1">
    <location>
        <begin position="204"/>
        <end position="230"/>
    </location>
</feature>
<reference evidence="3" key="1">
    <citation type="journal article" date="2020" name="Stud. Mycol.">
        <title>101 Dothideomycetes genomes: a test case for predicting lifestyles and emergence of pathogens.</title>
        <authorList>
            <person name="Haridas S."/>
            <person name="Albert R."/>
            <person name="Binder M."/>
            <person name="Bloem J."/>
            <person name="Labutti K."/>
            <person name="Salamov A."/>
            <person name="Andreopoulos B."/>
            <person name="Baker S."/>
            <person name="Barry K."/>
            <person name="Bills G."/>
            <person name="Bluhm B."/>
            <person name="Cannon C."/>
            <person name="Castanera R."/>
            <person name="Culley D."/>
            <person name="Daum C."/>
            <person name="Ezra D."/>
            <person name="Gonzalez J."/>
            <person name="Henrissat B."/>
            <person name="Kuo A."/>
            <person name="Liang C."/>
            <person name="Lipzen A."/>
            <person name="Lutzoni F."/>
            <person name="Magnuson J."/>
            <person name="Mondo S."/>
            <person name="Nolan M."/>
            <person name="Ohm R."/>
            <person name="Pangilinan J."/>
            <person name="Park H.-J."/>
            <person name="Ramirez L."/>
            <person name="Alfaro M."/>
            <person name="Sun H."/>
            <person name="Tritt A."/>
            <person name="Yoshinaga Y."/>
            <person name="Zwiers L.-H."/>
            <person name="Turgeon B."/>
            <person name="Goodwin S."/>
            <person name="Spatafora J."/>
            <person name="Crous P."/>
            <person name="Grigoriev I."/>
        </authorList>
    </citation>
    <scope>NUCLEOTIDE SEQUENCE</scope>
    <source>
        <strain evidence="3">CBS 125425</strain>
    </source>
</reference>
<keyword evidence="4" id="KW-1185">Reference proteome</keyword>
<evidence type="ECO:0000313" key="4">
    <source>
        <dbReference type="Proteomes" id="UP000799444"/>
    </source>
</evidence>
<name>A0A9P4V0W8_9PLEO</name>
<organism evidence="3 4">
    <name type="scientific">Polyplosphaeria fusca</name>
    <dbReference type="NCBI Taxonomy" id="682080"/>
    <lineage>
        <taxon>Eukaryota</taxon>
        <taxon>Fungi</taxon>
        <taxon>Dikarya</taxon>
        <taxon>Ascomycota</taxon>
        <taxon>Pezizomycotina</taxon>
        <taxon>Dothideomycetes</taxon>
        <taxon>Pleosporomycetidae</taxon>
        <taxon>Pleosporales</taxon>
        <taxon>Tetraplosphaeriaceae</taxon>
        <taxon>Polyplosphaeria</taxon>
    </lineage>
</organism>
<feature type="compositionally biased region" description="Polar residues" evidence="1">
    <location>
        <begin position="20"/>
        <end position="29"/>
    </location>
</feature>
<dbReference type="Pfam" id="PF25545">
    <property type="entry name" value="DUF7924"/>
    <property type="match status" value="1"/>
</dbReference>
<evidence type="ECO:0000256" key="1">
    <source>
        <dbReference type="SAM" id="MobiDB-lite"/>
    </source>
</evidence>
<protein>
    <recommendedName>
        <fullName evidence="2">DUF7924 domain-containing protein</fullName>
    </recommendedName>
</protein>